<keyword evidence="2" id="KW-1185">Reference proteome</keyword>
<comment type="caution">
    <text evidence="1">The sequence shown here is derived from an EMBL/GenBank/DDBJ whole genome shotgun (WGS) entry which is preliminary data.</text>
</comment>
<reference evidence="1" key="1">
    <citation type="submission" date="2024-09" db="EMBL/GenBank/DDBJ databases">
        <title>Black Yeasts Isolated from many extreme environments.</title>
        <authorList>
            <person name="Coleine C."/>
            <person name="Stajich J.E."/>
            <person name="Selbmann L."/>
        </authorList>
    </citation>
    <scope>NUCLEOTIDE SEQUENCE</scope>
    <source>
        <strain evidence="1">CCFEE 5737</strain>
    </source>
</reference>
<gene>
    <name evidence="1" type="ORF">LTS18_002847</name>
</gene>
<dbReference type="EMBL" id="JAWDJW010007017">
    <property type="protein sequence ID" value="KAK3063047.1"/>
    <property type="molecule type" value="Genomic_DNA"/>
</dbReference>
<dbReference type="Proteomes" id="UP001186974">
    <property type="component" value="Unassembled WGS sequence"/>
</dbReference>
<sequence length="329" mass="38820">MPTQAERTCRPTARIIGPGLITFQLTPAMPSSDAQRLPPTVLETSDVRHEPLGALATSSPKSTVPINRAVTDNNDPSDTETTAPDLFPEHPPRTPHRRIDPLPRYLRRYYHDQGHQHRHHHRSHHRRSRSHRHDERPSSPPNLPGNPLWTTEVIRTWESHITPSLYRRDMLEAQYHTMHPVYQALVRVLVRGGMRDVNAVEVALLRHRTVAREWREEGEREVREERERAREWRERRERMRERERERYSERDSERDGERDRDPDGQARREVAGQWGGRRRMNRRTLSEMREAREADRRDGGERIEQLPRVLASTSPGRRQPEARRRGEDA</sequence>
<organism evidence="1 2">
    <name type="scientific">Coniosporium uncinatum</name>
    <dbReference type="NCBI Taxonomy" id="93489"/>
    <lineage>
        <taxon>Eukaryota</taxon>
        <taxon>Fungi</taxon>
        <taxon>Dikarya</taxon>
        <taxon>Ascomycota</taxon>
        <taxon>Pezizomycotina</taxon>
        <taxon>Dothideomycetes</taxon>
        <taxon>Dothideomycetes incertae sedis</taxon>
        <taxon>Coniosporium</taxon>
    </lineage>
</organism>
<proteinExistence type="predicted"/>
<name>A0ACC3D7D7_9PEZI</name>
<evidence type="ECO:0000313" key="1">
    <source>
        <dbReference type="EMBL" id="KAK3063047.1"/>
    </source>
</evidence>
<protein>
    <submittedName>
        <fullName evidence="1">Uncharacterized protein</fullName>
    </submittedName>
</protein>
<evidence type="ECO:0000313" key="2">
    <source>
        <dbReference type="Proteomes" id="UP001186974"/>
    </source>
</evidence>
<accession>A0ACC3D7D7</accession>